<dbReference type="AlphaFoldDB" id="A0AAV4PCA1"/>
<feature type="non-terminal residue" evidence="1">
    <location>
        <position position="1"/>
    </location>
</feature>
<dbReference type="Proteomes" id="UP001054945">
    <property type="component" value="Unassembled WGS sequence"/>
</dbReference>
<name>A0AAV4PCA1_CAEEX</name>
<protein>
    <submittedName>
        <fullName evidence="1">Uncharacterized protein</fullName>
    </submittedName>
</protein>
<sequence>RFFVLQASWKRGGAGMLQVPSVPQWTQVYKFFAFLWLRKSIALQPRTFKDLVKTGRTARFALTVNDQ</sequence>
<organism evidence="1 2">
    <name type="scientific">Caerostris extrusa</name>
    <name type="common">Bark spider</name>
    <name type="synonym">Caerostris bankana</name>
    <dbReference type="NCBI Taxonomy" id="172846"/>
    <lineage>
        <taxon>Eukaryota</taxon>
        <taxon>Metazoa</taxon>
        <taxon>Ecdysozoa</taxon>
        <taxon>Arthropoda</taxon>
        <taxon>Chelicerata</taxon>
        <taxon>Arachnida</taxon>
        <taxon>Araneae</taxon>
        <taxon>Araneomorphae</taxon>
        <taxon>Entelegynae</taxon>
        <taxon>Araneoidea</taxon>
        <taxon>Araneidae</taxon>
        <taxon>Caerostris</taxon>
    </lineage>
</organism>
<reference evidence="1 2" key="1">
    <citation type="submission" date="2021-06" db="EMBL/GenBank/DDBJ databases">
        <title>Caerostris extrusa draft genome.</title>
        <authorList>
            <person name="Kono N."/>
            <person name="Arakawa K."/>
        </authorList>
    </citation>
    <scope>NUCLEOTIDE SEQUENCE [LARGE SCALE GENOMIC DNA]</scope>
</reference>
<gene>
    <name evidence="1" type="ORF">CEXT_675751</name>
</gene>
<dbReference type="EMBL" id="BPLR01004402">
    <property type="protein sequence ID" value="GIX94648.1"/>
    <property type="molecule type" value="Genomic_DNA"/>
</dbReference>
<evidence type="ECO:0000313" key="1">
    <source>
        <dbReference type="EMBL" id="GIX94648.1"/>
    </source>
</evidence>
<evidence type="ECO:0000313" key="2">
    <source>
        <dbReference type="Proteomes" id="UP001054945"/>
    </source>
</evidence>
<comment type="caution">
    <text evidence="1">The sequence shown here is derived from an EMBL/GenBank/DDBJ whole genome shotgun (WGS) entry which is preliminary data.</text>
</comment>
<proteinExistence type="predicted"/>
<keyword evidence="2" id="KW-1185">Reference proteome</keyword>
<accession>A0AAV4PCA1</accession>